<protein>
    <submittedName>
        <fullName evidence="1">Uncharacterized protein</fullName>
    </submittedName>
</protein>
<evidence type="ECO:0000313" key="2">
    <source>
        <dbReference type="Proteomes" id="UP001163321"/>
    </source>
</evidence>
<evidence type="ECO:0000313" key="1">
    <source>
        <dbReference type="EMBL" id="KAI9921522.1"/>
    </source>
</evidence>
<keyword evidence="2" id="KW-1185">Reference proteome</keyword>
<accession>A0ACC0WT17</accession>
<dbReference type="Proteomes" id="UP001163321">
    <property type="component" value="Chromosome 1"/>
</dbReference>
<proteinExistence type="predicted"/>
<comment type="caution">
    <text evidence="1">The sequence shown here is derived from an EMBL/GenBank/DDBJ whole genome shotgun (WGS) entry which is preliminary data.</text>
</comment>
<organism evidence="1 2">
    <name type="scientific">Peronosclerospora sorghi</name>
    <dbReference type="NCBI Taxonomy" id="230839"/>
    <lineage>
        <taxon>Eukaryota</taxon>
        <taxon>Sar</taxon>
        <taxon>Stramenopiles</taxon>
        <taxon>Oomycota</taxon>
        <taxon>Peronosporomycetes</taxon>
        <taxon>Peronosporales</taxon>
        <taxon>Peronosporaceae</taxon>
        <taxon>Peronosclerospora</taxon>
    </lineage>
</organism>
<gene>
    <name evidence="1" type="ORF">PsorP6_000791</name>
</gene>
<sequence>MTGLGLDVELCSIDNDCQCLEATKDRRDYVEEGDVTPTFFIQKLVESFHDGHFLGRFEMRHQLLHRVVAAKCLDGTWTHWYVRKQHLGLHSMPQGGDDVRTLLCTLVSYRTSFKLRHVWGHGAILGPGRPVSPHREKGYSVHKTQGQRLHPVQCFLDRGEGSKAIHYHRFRAKSI</sequence>
<dbReference type="EMBL" id="CM047580">
    <property type="protein sequence ID" value="KAI9921522.1"/>
    <property type="molecule type" value="Genomic_DNA"/>
</dbReference>
<name>A0ACC0WT17_9STRA</name>
<reference evidence="1 2" key="1">
    <citation type="journal article" date="2022" name="bioRxiv">
        <title>The genome of the oomycete Peronosclerospora sorghi, a cosmopolitan pathogen of maize and sorghum, is inflated with dispersed pseudogenes.</title>
        <authorList>
            <person name="Fletcher K."/>
            <person name="Martin F."/>
            <person name="Isakeit T."/>
            <person name="Cavanaugh K."/>
            <person name="Magill C."/>
            <person name="Michelmore R."/>
        </authorList>
    </citation>
    <scope>NUCLEOTIDE SEQUENCE [LARGE SCALE GENOMIC DNA]</scope>
    <source>
        <strain evidence="1">P6</strain>
    </source>
</reference>